<accession>A0A149UTK9</accession>
<sequence>MHETVMTVHDLTEAARAVTLVPYSWKVRKRGLVRERLLPHENKNEPIFFPAGPGPEMQTLCLGRDIGRNTLAVPVISQTMSDAAYCVTMHVAFAQKNLPVRA</sequence>
<reference evidence="1 2" key="1">
    <citation type="submission" date="2015-06" db="EMBL/GenBank/DDBJ databases">
        <title>Improved classification and identification of acetic acid bacteria using matrix-assisted laser desorption/ionization time-of-flight mass spectrometry; Gluconobacter nephelii and Gluconobacter uchimurae are later heterotypic synonyms of Gluconobacter japonicus and Gluconobacter oxydans, respectively.</title>
        <authorList>
            <person name="Li L."/>
            <person name="Cleenwerck I."/>
            <person name="De Vuyst L."/>
            <person name="Vandamme P."/>
        </authorList>
    </citation>
    <scope>NUCLEOTIDE SEQUENCE [LARGE SCALE GENOMIC DNA]</scope>
    <source>
        <strain evidence="1 2">LMG 1608</strain>
    </source>
</reference>
<evidence type="ECO:0000313" key="1">
    <source>
        <dbReference type="EMBL" id="KXV71136.1"/>
    </source>
</evidence>
<comment type="caution">
    <text evidence="1">The sequence shown here is derived from an EMBL/GenBank/DDBJ whole genome shotgun (WGS) entry which is preliminary data.</text>
</comment>
<dbReference type="PATRIC" id="fig|178900.6.peg.2964"/>
<dbReference type="AlphaFoldDB" id="A0A149UTK9"/>
<protein>
    <submittedName>
        <fullName evidence="1">Uncharacterized protein</fullName>
    </submittedName>
</protein>
<proteinExistence type="predicted"/>
<dbReference type="EMBL" id="LHZY01000035">
    <property type="protein sequence ID" value="KXV71136.1"/>
    <property type="molecule type" value="Genomic_DNA"/>
</dbReference>
<dbReference type="Proteomes" id="UP000075312">
    <property type="component" value="Unassembled WGS sequence"/>
</dbReference>
<evidence type="ECO:0000313" key="2">
    <source>
        <dbReference type="Proteomes" id="UP000075312"/>
    </source>
</evidence>
<gene>
    <name evidence="1" type="ORF">AD952_10285</name>
</gene>
<name>A0A149UTK9_9PROT</name>
<organism evidence="1 2">
    <name type="scientific">Acetobacter cerevisiae</name>
    <dbReference type="NCBI Taxonomy" id="178900"/>
    <lineage>
        <taxon>Bacteria</taxon>
        <taxon>Pseudomonadati</taxon>
        <taxon>Pseudomonadota</taxon>
        <taxon>Alphaproteobacteria</taxon>
        <taxon>Acetobacterales</taxon>
        <taxon>Acetobacteraceae</taxon>
        <taxon>Acetobacter</taxon>
    </lineage>
</organism>